<dbReference type="SUPFAM" id="SSF53383">
    <property type="entry name" value="PLP-dependent transferases"/>
    <property type="match status" value="1"/>
</dbReference>
<evidence type="ECO:0000313" key="6">
    <source>
        <dbReference type="Proteomes" id="UP000011666"/>
    </source>
</evidence>
<dbReference type="InterPro" id="IPR015424">
    <property type="entry name" value="PyrdxlP-dep_Trfase"/>
</dbReference>
<keyword evidence="2" id="KW-0663">Pyridoxal phosphate</keyword>
<dbReference type="PANTHER" id="PTHR45688">
    <property type="match status" value="1"/>
</dbReference>
<comment type="caution">
    <text evidence="5">The sequence shown here is derived from an EMBL/GenBank/DDBJ whole genome shotgun (WGS) entry which is preliminary data.</text>
</comment>
<dbReference type="GO" id="GO:0008483">
    <property type="term" value="F:transaminase activity"/>
    <property type="evidence" value="ECO:0007669"/>
    <property type="project" value="InterPro"/>
</dbReference>
<reference evidence="5 6" key="1">
    <citation type="submission" date="2013-01" db="EMBL/GenBank/DDBJ databases">
        <title>Whole genome shotgun sequence of Gordonia soli NBRC 108243.</title>
        <authorList>
            <person name="Isaki-Nakamura S."/>
            <person name="Hosoyama A."/>
            <person name="Tsuchikane K."/>
            <person name="Ando Y."/>
            <person name="Baba S."/>
            <person name="Ohji S."/>
            <person name="Hamada M."/>
            <person name="Tamura T."/>
            <person name="Yamazoe A."/>
            <person name="Yamazaki S."/>
            <person name="Fujita N."/>
        </authorList>
    </citation>
    <scope>NUCLEOTIDE SEQUENCE [LARGE SCALE GENOMIC DNA]</scope>
    <source>
        <strain evidence="5 6">NBRC 108243</strain>
    </source>
</reference>
<dbReference type="Gene3D" id="3.90.1200.10">
    <property type="match status" value="1"/>
</dbReference>
<dbReference type="OrthoDB" id="9801834at2"/>
<sequence length="874" mass="92529">MTNPSTSSIDTGDPAAAAVEVTLREEYDIAVGGLHFLGGELDRNYRVRTTDGEAYLAKVQIDAHVRGELQWQEDILVHLADHGSDVAVPSIVRATDGRLNVPIDAGTGTGVLRVLNWVDGVELARVPDHSDALLVELGATAARITRALDGFTSSSLQPTHHWDVLNSRRAIELCLADDPALAERPYVQTALAWFDGVAHLLDSLPRAMVHHDLNDNNVLVVDRDGEQHVSGVLDFNDALLSARITELAVAGAYAMLRKDDPLDTFGHLVAGYTSVTPLTDVEIDVLYPLAAARLCVQVLTWTSRGRANPTAYGAMRMQYTHPALLRVLQIDPVVARAHLRAMAGSATPPPMDSAERFLARAEPAAVLPGALSPRWIGDSVDARAADTEVTATPHQSVHSHRSDRWHRETGEPSTISVGASFWSWYPLQVATPFAGQVIGIDPLTIDHTDASGGRVVTVWPGVQPIVEQGDSVEAGRIVGDAPTGSPDHPGWQLQLAVDPEAAAVLPSHIRPTDVHHWDAVTPDPAQLLGASPLTPVRGSVSRAERMTPTTGRGVWLVDADGVRHLDAADGDVIVGHGDPRLVEAGERQLRALDSHHGPSSASDRLATRLLETMPDQLDTVLFTDSLTDARDLAYRLVVAVAGDTDLVAADNGCGGADLAALTGAAHRLGGLRIADESTVGLGRNGVHRWGFESSGSVPDLVVLGAALANGHPVGAVVASQALVRAAGLGPDDVAAHACSPVAGAVGCVVLDILETDALRERAASVGEYLRESLTALMADHPLIGRIRGAGLAIGMDLIADPVGRAPAVGYARAVRRRLRNHSVVVGQLTTRDSSTLLIIPPMVFSRADTDLLVERLSDVLAMADIRPSGPVTNS</sequence>
<evidence type="ECO:0000256" key="1">
    <source>
        <dbReference type="ARBA" id="ARBA00008954"/>
    </source>
</evidence>
<dbReference type="eggNOG" id="COG2334">
    <property type="taxonomic scope" value="Bacteria"/>
</dbReference>
<organism evidence="5 6">
    <name type="scientific">Gordonia soli NBRC 108243</name>
    <dbReference type="NCBI Taxonomy" id="1223545"/>
    <lineage>
        <taxon>Bacteria</taxon>
        <taxon>Bacillati</taxon>
        <taxon>Actinomycetota</taxon>
        <taxon>Actinomycetes</taxon>
        <taxon>Mycobacteriales</taxon>
        <taxon>Gordoniaceae</taxon>
        <taxon>Gordonia</taxon>
    </lineage>
</organism>
<keyword evidence="6" id="KW-1185">Reference proteome</keyword>
<dbReference type="Gene3D" id="3.40.640.10">
    <property type="entry name" value="Type I PLP-dependent aspartate aminotransferase-like (Major domain)"/>
    <property type="match status" value="2"/>
</dbReference>
<name>M0QFN2_9ACTN</name>
<dbReference type="InterPro" id="IPR002575">
    <property type="entry name" value="Aminoglycoside_PTrfase"/>
</dbReference>
<dbReference type="STRING" id="1223545.GS4_07_01540"/>
<protein>
    <recommendedName>
        <fullName evidence="4">Aminoglycoside phosphotransferase domain-containing protein</fullName>
    </recommendedName>
</protein>
<dbReference type="GO" id="GO:0030170">
    <property type="term" value="F:pyridoxal phosphate binding"/>
    <property type="evidence" value="ECO:0007669"/>
    <property type="project" value="InterPro"/>
</dbReference>
<feature type="domain" description="Aminoglycoside phosphotransferase" evidence="4">
    <location>
        <begin position="37"/>
        <end position="265"/>
    </location>
</feature>
<dbReference type="PANTHER" id="PTHR45688:SF13">
    <property type="entry name" value="ALANINE--GLYOXYLATE AMINOTRANSFERASE 2-LIKE"/>
    <property type="match status" value="1"/>
</dbReference>
<dbReference type="EMBL" id="BANX01000007">
    <property type="protein sequence ID" value="GAC67405.1"/>
    <property type="molecule type" value="Genomic_DNA"/>
</dbReference>
<feature type="region of interest" description="Disordered" evidence="3">
    <location>
        <begin position="526"/>
        <end position="545"/>
    </location>
</feature>
<proteinExistence type="inferred from homology"/>
<dbReference type="InterPro" id="IPR015421">
    <property type="entry name" value="PyrdxlP-dep_Trfase_major"/>
</dbReference>
<evidence type="ECO:0000313" key="5">
    <source>
        <dbReference type="EMBL" id="GAC67405.1"/>
    </source>
</evidence>
<feature type="region of interest" description="Disordered" evidence="3">
    <location>
        <begin position="386"/>
        <end position="411"/>
    </location>
</feature>
<dbReference type="Proteomes" id="UP000011666">
    <property type="component" value="Unassembled WGS sequence"/>
</dbReference>
<dbReference type="RefSeq" id="WP_007618545.1">
    <property type="nucleotide sequence ID" value="NZ_BANX01000007.1"/>
</dbReference>
<dbReference type="Pfam" id="PF00202">
    <property type="entry name" value="Aminotran_3"/>
    <property type="match status" value="1"/>
</dbReference>
<evidence type="ECO:0000256" key="3">
    <source>
        <dbReference type="SAM" id="MobiDB-lite"/>
    </source>
</evidence>
<feature type="compositionally biased region" description="Basic and acidic residues" evidence="3">
    <location>
        <begin position="400"/>
        <end position="410"/>
    </location>
</feature>
<evidence type="ECO:0000259" key="4">
    <source>
        <dbReference type="Pfam" id="PF01636"/>
    </source>
</evidence>
<dbReference type="AlphaFoldDB" id="M0QFN2"/>
<dbReference type="Pfam" id="PF01636">
    <property type="entry name" value="APH"/>
    <property type="match status" value="1"/>
</dbReference>
<gene>
    <name evidence="5" type="ORF">GS4_07_01540</name>
</gene>
<dbReference type="eggNOG" id="COG0160">
    <property type="taxonomic scope" value="Bacteria"/>
</dbReference>
<dbReference type="SUPFAM" id="SSF56112">
    <property type="entry name" value="Protein kinase-like (PK-like)"/>
    <property type="match status" value="1"/>
</dbReference>
<accession>M0QFN2</accession>
<dbReference type="InterPro" id="IPR015422">
    <property type="entry name" value="PyrdxlP-dep_Trfase_small"/>
</dbReference>
<dbReference type="InterPro" id="IPR011009">
    <property type="entry name" value="Kinase-like_dom_sf"/>
</dbReference>
<evidence type="ECO:0000256" key="2">
    <source>
        <dbReference type="ARBA" id="ARBA00022898"/>
    </source>
</evidence>
<dbReference type="Gene3D" id="3.90.1150.10">
    <property type="entry name" value="Aspartate Aminotransferase, domain 1"/>
    <property type="match status" value="2"/>
</dbReference>
<dbReference type="InterPro" id="IPR005814">
    <property type="entry name" value="Aminotrans_3"/>
</dbReference>
<comment type="similarity">
    <text evidence="1">Belongs to the class-III pyridoxal-phosphate-dependent aminotransferase family.</text>
</comment>